<feature type="transmembrane region" description="Helical" evidence="5">
    <location>
        <begin position="456"/>
        <end position="479"/>
    </location>
</feature>
<evidence type="ECO:0000256" key="4">
    <source>
        <dbReference type="ARBA" id="ARBA00023136"/>
    </source>
</evidence>
<keyword evidence="3 5" id="KW-1133">Transmembrane helix</keyword>
<feature type="domain" description="ABC transmembrane type-1" evidence="6">
    <location>
        <begin position="80"/>
        <end position="274"/>
    </location>
</feature>
<evidence type="ECO:0000313" key="7">
    <source>
        <dbReference type="EMBL" id="KFI73512.1"/>
    </source>
</evidence>
<evidence type="ECO:0000256" key="2">
    <source>
        <dbReference type="ARBA" id="ARBA00022692"/>
    </source>
</evidence>
<keyword evidence="5" id="KW-0813">Transport</keyword>
<keyword evidence="4 5" id="KW-0472">Membrane</keyword>
<dbReference type="CDD" id="cd06261">
    <property type="entry name" value="TM_PBP2"/>
    <property type="match status" value="2"/>
</dbReference>
<dbReference type="Proteomes" id="UP000029014">
    <property type="component" value="Unassembled WGS sequence"/>
</dbReference>
<dbReference type="eggNOG" id="COG4986">
    <property type="taxonomic scope" value="Bacteria"/>
</dbReference>
<feature type="transmembrane region" description="Helical" evidence="5">
    <location>
        <begin position="500"/>
        <end position="522"/>
    </location>
</feature>
<dbReference type="PANTHER" id="PTHR42744">
    <property type="entry name" value="BINDING-PROTEIN-DEPENDENT TRANSPORT SYSTEMS INNER MEMBRANE COMPONENT"/>
    <property type="match status" value="1"/>
</dbReference>
<evidence type="ECO:0000313" key="8">
    <source>
        <dbReference type="Proteomes" id="UP000029014"/>
    </source>
</evidence>
<evidence type="ECO:0000256" key="3">
    <source>
        <dbReference type="ARBA" id="ARBA00022989"/>
    </source>
</evidence>
<dbReference type="GO" id="GO:0055085">
    <property type="term" value="P:transmembrane transport"/>
    <property type="evidence" value="ECO:0007669"/>
    <property type="project" value="InterPro"/>
</dbReference>
<keyword evidence="2 5" id="KW-0812">Transmembrane</keyword>
<evidence type="ECO:0000256" key="1">
    <source>
        <dbReference type="ARBA" id="ARBA00004141"/>
    </source>
</evidence>
<feature type="transmembrane region" description="Helical" evidence="5">
    <location>
        <begin position="29"/>
        <end position="53"/>
    </location>
</feature>
<evidence type="ECO:0000256" key="5">
    <source>
        <dbReference type="RuleBase" id="RU363032"/>
    </source>
</evidence>
<feature type="transmembrane region" description="Helical" evidence="5">
    <location>
        <begin position="425"/>
        <end position="450"/>
    </location>
</feature>
<dbReference type="InterPro" id="IPR000515">
    <property type="entry name" value="MetI-like"/>
</dbReference>
<feature type="transmembrane region" description="Helical" evidence="5">
    <location>
        <begin position="84"/>
        <end position="105"/>
    </location>
</feature>
<organism evidence="7 8">
    <name type="scientific">Bifidobacterium minimum</name>
    <dbReference type="NCBI Taxonomy" id="1693"/>
    <lineage>
        <taxon>Bacteria</taxon>
        <taxon>Bacillati</taxon>
        <taxon>Actinomycetota</taxon>
        <taxon>Actinomycetes</taxon>
        <taxon>Bifidobacteriales</taxon>
        <taxon>Bifidobacteriaceae</taxon>
        <taxon>Bifidobacterium</taxon>
    </lineage>
</organism>
<comment type="caution">
    <text evidence="7">The sequence shown here is derived from an EMBL/GenBank/DDBJ whole genome shotgun (WGS) entry which is preliminary data.</text>
</comment>
<proteinExistence type="inferred from homology"/>
<dbReference type="Pfam" id="PF00528">
    <property type="entry name" value="BPD_transp_1"/>
    <property type="match status" value="2"/>
</dbReference>
<feature type="transmembrane region" description="Helical" evidence="5">
    <location>
        <begin position="350"/>
        <end position="371"/>
    </location>
</feature>
<dbReference type="Gene3D" id="1.10.3720.10">
    <property type="entry name" value="MetI-like"/>
    <property type="match status" value="2"/>
</dbReference>
<feature type="transmembrane region" description="Helical" evidence="5">
    <location>
        <begin position="391"/>
        <end position="413"/>
    </location>
</feature>
<sequence length="591" mass="63444">MALSPFITHAETAAGGHGRSTAGTRTSMTAAVASDVIVVAGILVLFGTIAWMLPDVDATLGPEGPPSHISTDPANLPYYTLRSLLRMAVALLFSLIFTFIYGLAAARLRRVGKVLTLLLDILQSVPVLGFLSATITIWITLFPHSMLGVEAASVFAIFTSQAWNMTFSFRNSLLTEPQELDEAARSFRLTRWQRFWKLDVPNSTIPLLWNCMMSVSGGWFFLTASEMISVNNTTYALPGIGSFVEESAANRELGNIGLAIVAMILVVLLIDIGVWRPLIIWSQKFRNEQSSADAPRSSLVLNVIRRSHIDDLLGAAFRPIGEALDVAMRPLGRTGARWPLRGAGRRAGDVVFAAACAGVLIAAAAGLVSTIGNGPGLAELGTALYDGGLTFLRVAVLTLVCSVIWVPIGASIGMNPRLSRMLQPLIQILSSFPANFVFPLATLVFIAWGIDINWGSILLMALGAQWYILFNVIAGANSIPSDLVEMTRNLGVTGFLRWRTLILPSVFGAWCEGGITAAGGAWNASIVSEVVSYGNHTLVARGLGSYITQATESGQTARVVIGVAVMSAIVVIVNRVFWAPLQRLASRRFSL</sequence>
<dbReference type="AlphaFoldDB" id="A0A087BR62"/>
<feature type="transmembrane region" description="Helical" evidence="5">
    <location>
        <begin position="117"/>
        <end position="139"/>
    </location>
</feature>
<gene>
    <name evidence="7" type="ORF">BMIN_0942</name>
</gene>
<name>A0A087BR62_9BIFI</name>
<comment type="similarity">
    <text evidence="5">Belongs to the binding-protein-dependent transport system permease family.</text>
</comment>
<dbReference type="InterPro" id="IPR035906">
    <property type="entry name" value="MetI-like_sf"/>
</dbReference>
<comment type="subcellular location">
    <subcellularLocation>
        <location evidence="5">Cell membrane</location>
        <topology evidence="5">Multi-pass membrane protein</topology>
    </subcellularLocation>
    <subcellularLocation>
        <location evidence="1">Membrane</location>
        <topology evidence="1">Multi-pass membrane protein</topology>
    </subcellularLocation>
</comment>
<dbReference type="GO" id="GO:0005886">
    <property type="term" value="C:plasma membrane"/>
    <property type="evidence" value="ECO:0007669"/>
    <property type="project" value="UniProtKB-SubCell"/>
</dbReference>
<feature type="transmembrane region" description="Helical" evidence="5">
    <location>
        <begin position="256"/>
        <end position="275"/>
    </location>
</feature>
<protein>
    <submittedName>
        <fullName evidence="7">ABC transporter permease</fullName>
    </submittedName>
</protein>
<keyword evidence="8" id="KW-1185">Reference proteome</keyword>
<evidence type="ECO:0000259" key="6">
    <source>
        <dbReference type="PROSITE" id="PS50928"/>
    </source>
</evidence>
<dbReference type="EMBL" id="JGZD01000006">
    <property type="protein sequence ID" value="KFI73512.1"/>
    <property type="molecule type" value="Genomic_DNA"/>
</dbReference>
<feature type="transmembrane region" description="Helical" evidence="5">
    <location>
        <begin position="559"/>
        <end position="578"/>
    </location>
</feature>
<reference evidence="7 8" key="1">
    <citation type="submission" date="2014-03" db="EMBL/GenBank/DDBJ databases">
        <title>Genomics of Bifidobacteria.</title>
        <authorList>
            <person name="Ventura M."/>
            <person name="Milani C."/>
            <person name="Lugli G.A."/>
        </authorList>
    </citation>
    <scope>NUCLEOTIDE SEQUENCE [LARGE SCALE GENOMIC DNA]</scope>
    <source>
        <strain evidence="7 8">LMG 11592</strain>
    </source>
</reference>
<dbReference type="PANTHER" id="PTHR42744:SF1">
    <property type="entry name" value="BINDING-PROTEIN-DEPENDENT TRANSPORT SYSTEMS INNER MEMBRANE COMPONENT"/>
    <property type="match status" value="1"/>
</dbReference>
<dbReference type="PROSITE" id="PS50928">
    <property type="entry name" value="ABC_TM1"/>
    <property type="match status" value="2"/>
</dbReference>
<dbReference type="SUPFAM" id="SSF161098">
    <property type="entry name" value="MetI-like"/>
    <property type="match status" value="2"/>
</dbReference>
<accession>A0A087BR62</accession>
<feature type="domain" description="ABC transmembrane type-1" evidence="6">
    <location>
        <begin position="391"/>
        <end position="578"/>
    </location>
</feature>